<organism evidence="1 2">
    <name type="scientific">Penicillium solitum</name>
    <dbReference type="NCBI Taxonomy" id="60172"/>
    <lineage>
        <taxon>Eukaryota</taxon>
        <taxon>Fungi</taxon>
        <taxon>Dikarya</taxon>
        <taxon>Ascomycota</taxon>
        <taxon>Pezizomycotina</taxon>
        <taxon>Eurotiomycetes</taxon>
        <taxon>Eurotiomycetidae</taxon>
        <taxon>Eurotiales</taxon>
        <taxon>Aspergillaceae</taxon>
        <taxon>Penicillium</taxon>
    </lineage>
</organism>
<proteinExistence type="predicted"/>
<dbReference type="EMBL" id="MDYO01000031">
    <property type="protein sequence ID" value="OQD93557.1"/>
    <property type="molecule type" value="Genomic_DNA"/>
</dbReference>
<accession>A0A1V6QWX2</accession>
<dbReference type="AlphaFoldDB" id="A0A1V6QWX2"/>
<gene>
    <name evidence="1" type="ORF">PENSOL_c031G01990</name>
</gene>
<evidence type="ECO:0000313" key="2">
    <source>
        <dbReference type="Proteomes" id="UP000191612"/>
    </source>
</evidence>
<evidence type="ECO:0000313" key="1">
    <source>
        <dbReference type="EMBL" id="OQD93557.1"/>
    </source>
</evidence>
<comment type="caution">
    <text evidence="1">The sequence shown here is derived from an EMBL/GenBank/DDBJ whole genome shotgun (WGS) entry which is preliminary data.</text>
</comment>
<dbReference type="Proteomes" id="UP000191612">
    <property type="component" value="Unassembled WGS sequence"/>
</dbReference>
<reference evidence="2" key="1">
    <citation type="journal article" date="2017" name="Nat. Microbiol.">
        <title>Global analysis of biosynthetic gene clusters reveals vast potential of secondary metabolite production in Penicillium species.</title>
        <authorList>
            <person name="Nielsen J.C."/>
            <person name="Grijseels S."/>
            <person name="Prigent S."/>
            <person name="Ji B."/>
            <person name="Dainat J."/>
            <person name="Nielsen K.F."/>
            <person name="Frisvad J.C."/>
            <person name="Workman M."/>
            <person name="Nielsen J."/>
        </authorList>
    </citation>
    <scope>NUCLEOTIDE SEQUENCE [LARGE SCALE GENOMIC DNA]</scope>
    <source>
        <strain evidence="2">IBT 29525</strain>
    </source>
</reference>
<protein>
    <submittedName>
        <fullName evidence="1">Uncharacterized protein</fullName>
    </submittedName>
</protein>
<keyword evidence="2" id="KW-1185">Reference proteome</keyword>
<name>A0A1V6QWX2_9EURO</name>
<sequence>MRNQYIFRTPFLSPAEIKLDYTVKPISDFRAFFQTKHNTQLTASLSRILRASAVQGSADNSSLDSAKGNIHTLRQPKAFFQQLCQDDAVRAWLQEQIEDGLDVHFVVGYVTFLDARAAGGKESHSSFLASGGIPSEVLGMPGVDVQVAGENTAENRSGQTYLAPGEQIFALRVKKLVFKTFRSKTVDTAKLEKHTTWQMVCATRSAKKPKQEWLEVSLEGMDDDSIAEEEVDDVEHFHDDEVLVLDAEG</sequence>